<keyword evidence="4 11" id="KW-0489">Methyltransferase</keyword>
<dbReference type="PANTHER" id="PTHR21451">
    <property type="entry name" value="HISTONE H3 METHYLTRANSFERASE"/>
    <property type="match status" value="1"/>
</dbReference>
<protein>
    <recommendedName>
        <fullName evidence="3 11">Histone-lysine N-methyltransferase, H3 lysine-79 specific</fullName>
        <ecNumber evidence="2 11">2.1.1.360</ecNumber>
    </recommendedName>
    <alternativeName>
        <fullName evidence="9 11">Histone H3-K79 methyltransferase</fullName>
    </alternativeName>
</protein>
<feature type="compositionally biased region" description="Basic and acidic residues" evidence="12">
    <location>
        <begin position="1"/>
        <end position="30"/>
    </location>
</feature>
<comment type="activity regulation">
    <text evidence="11">Ubiquitination of histone H2B to form H2BK123ub1 is required for efficient DOT1 methyltransferase activity on histone H3.</text>
</comment>
<sequence>MPPDRKKQTETRRPDPYKQKETRRTREQAVRRSKGMQLQIAAQVFAKAAQSDFSPILGAVTLHQLKPCIKKQPFLRDEAAIRAADRGDDVYWGAGQHIGYCGGRNEAPQIKFMVTISQSKKRNSKPQWDIHQYEPTEIEAPAPEKWLIALFEQLYDKFISPHIHTVGRVPAFSERVYGELKPTFLQRIISGLKLGPESVFFDLGCAVGNACMMASALSGCTSYGVEIEPEPANIATHAARWMQKTCASKDVQCGHIEIECADMRDSVLVRKHLSKTTALLFNNEIFRGPLNEFARNLCLELPDGAIVVTLQPLGRRLHVDKKPRITPHDMNGVESILRMTSKPYSGDDVSWKSSGGRYFIHVVDRSGLETQLKKLKVVNF</sequence>
<dbReference type="Pfam" id="PF08123">
    <property type="entry name" value="DOT1"/>
    <property type="match status" value="1"/>
</dbReference>
<evidence type="ECO:0000256" key="1">
    <source>
        <dbReference type="ARBA" id="ARBA00004123"/>
    </source>
</evidence>
<evidence type="ECO:0000256" key="5">
    <source>
        <dbReference type="ARBA" id="ARBA00022679"/>
    </source>
</evidence>
<dbReference type="EC" id="2.1.1.360" evidence="2 11"/>
<organism evidence="14 15">
    <name type="scientific">Mycena chlorophos</name>
    <name type="common">Agaric fungus</name>
    <name type="synonym">Agaricus chlorophos</name>
    <dbReference type="NCBI Taxonomy" id="658473"/>
    <lineage>
        <taxon>Eukaryota</taxon>
        <taxon>Fungi</taxon>
        <taxon>Dikarya</taxon>
        <taxon>Basidiomycota</taxon>
        <taxon>Agaricomycotina</taxon>
        <taxon>Agaricomycetes</taxon>
        <taxon>Agaricomycetidae</taxon>
        <taxon>Agaricales</taxon>
        <taxon>Marasmiineae</taxon>
        <taxon>Mycenaceae</taxon>
        <taxon>Mycena</taxon>
    </lineage>
</organism>
<feature type="domain" description="DOT1" evidence="13">
    <location>
        <begin position="34"/>
        <end position="376"/>
    </location>
</feature>
<evidence type="ECO:0000256" key="7">
    <source>
        <dbReference type="ARBA" id="ARBA00022853"/>
    </source>
</evidence>
<evidence type="ECO:0000256" key="6">
    <source>
        <dbReference type="ARBA" id="ARBA00022691"/>
    </source>
</evidence>
<keyword evidence="5 11" id="KW-0808">Transferase</keyword>
<evidence type="ECO:0000256" key="2">
    <source>
        <dbReference type="ARBA" id="ARBA00012190"/>
    </source>
</evidence>
<comment type="subcellular location">
    <subcellularLocation>
        <location evidence="1 11">Nucleus</location>
    </subcellularLocation>
</comment>
<evidence type="ECO:0000256" key="10">
    <source>
        <dbReference type="ARBA" id="ARBA00047770"/>
    </source>
</evidence>
<dbReference type="InterPro" id="IPR025789">
    <property type="entry name" value="DOT1_dom"/>
</dbReference>
<reference evidence="14" key="1">
    <citation type="submission" date="2014-09" db="EMBL/GenBank/DDBJ databases">
        <title>Genome sequence of the luminous mushroom Mycena chlorophos for searching fungal bioluminescence genes.</title>
        <authorList>
            <person name="Tanaka Y."/>
            <person name="Kasuga D."/>
            <person name="Oba Y."/>
            <person name="Hase S."/>
            <person name="Sato K."/>
            <person name="Oba Y."/>
            <person name="Sakakibara Y."/>
        </authorList>
    </citation>
    <scope>NUCLEOTIDE SEQUENCE</scope>
</reference>
<dbReference type="PANTHER" id="PTHR21451:SF0">
    <property type="entry name" value="HISTONE-LYSINE N-METHYLTRANSFERASE, H3 LYSINE-79 SPECIFIC"/>
    <property type="match status" value="1"/>
</dbReference>
<gene>
    <name evidence="14" type="ORF">MCHLO_00391</name>
</gene>
<comment type="similarity">
    <text evidence="11">Belongs to the class I-like SAM-binding methyltransferase superfamily. DOT1 family.</text>
</comment>
<evidence type="ECO:0000256" key="4">
    <source>
        <dbReference type="ARBA" id="ARBA00022603"/>
    </source>
</evidence>
<evidence type="ECO:0000259" key="13">
    <source>
        <dbReference type="PROSITE" id="PS51569"/>
    </source>
</evidence>
<keyword evidence="7 11" id="KW-0156">Chromatin regulator</keyword>
<evidence type="ECO:0000256" key="3">
    <source>
        <dbReference type="ARBA" id="ARBA00020987"/>
    </source>
</evidence>
<dbReference type="Proteomes" id="UP000815677">
    <property type="component" value="Unassembled WGS sequence"/>
</dbReference>
<evidence type="ECO:0000256" key="11">
    <source>
        <dbReference type="RuleBase" id="RU271113"/>
    </source>
</evidence>
<keyword evidence="6 11" id="KW-0949">S-adenosyl-L-methionine</keyword>
<dbReference type="InterPro" id="IPR029063">
    <property type="entry name" value="SAM-dependent_MTases_sf"/>
</dbReference>
<dbReference type="SUPFAM" id="SSF53335">
    <property type="entry name" value="S-adenosyl-L-methionine-dependent methyltransferases"/>
    <property type="match status" value="1"/>
</dbReference>
<evidence type="ECO:0000256" key="12">
    <source>
        <dbReference type="SAM" id="MobiDB-lite"/>
    </source>
</evidence>
<evidence type="ECO:0000313" key="14">
    <source>
        <dbReference type="EMBL" id="GAT42683.1"/>
    </source>
</evidence>
<dbReference type="PROSITE" id="PS51569">
    <property type="entry name" value="DOT1"/>
    <property type="match status" value="1"/>
</dbReference>
<dbReference type="Gene3D" id="3.40.50.150">
    <property type="entry name" value="Vaccinia Virus protein VP39"/>
    <property type="match status" value="1"/>
</dbReference>
<evidence type="ECO:0000313" key="15">
    <source>
        <dbReference type="Proteomes" id="UP000815677"/>
    </source>
</evidence>
<evidence type="ECO:0000256" key="9">
    <source>
        <dbReference type="ARBA" id="ARBA00029821"/>
    </source>
</evidence>
<feature type="region of interest" description="Disordered" evidence="12">
    <location>
        <begin position="1"/>
        <end position="33"/>
    </location>
</feature>
<comment type="miscellaneous">
    <text evidence="11">In contrast to other lysine histone methyltransferases, it does not contain a SET domain, suggesting the existence of another mechanism for methylation of lysine residues of histones.</text>
</comment>
<comment type="catalytic activity">
    <reaction evidence="10 11">
        <text>L-lysyl(79)-[histone H3] + 3 S-adenosyl-L-methionine = N(6),N(6),N(6)-trimethyl-L-lysyl(79)-[histone H3] + 3 S-adenosyl-L-homocysteine + 3 H(+)</text>
        <dbReference type="Rhea" id="RHEA:60328"/>
        <dbReference type="Rhea" id="RHEA-COMP:15549"/>
        <dbReference type="Rhea" id="RHEA-COMP:15552"/>
        <dbReference type="ChEBI" id="CHEBI:15378"/>
        <dbReference type="ChEBI" id="CHEBI:29969"/>
        <dbReference type="ChEBI" id="CHEBI:57856"/>
        <dbReference type="ChEBI" id="CHEBI:59789"/>
        <dbReference type="ChEBI" id="CHEBI:61961"/>
        <dbReference type="EC" id="2.1.1.360"/>
    </reaction>
</comment>
<name>A0ABQ0KUW2_MYCCL</name>
<dbReference type="InterPro" id="IPR030445">
    <property type="entry name" value="H3-K79_meTrfase"/>
</dbReference>
<proteinExistence type="inferred from homology"/>
<keyword evidence="8 11" id="KW-0539">Nucleus</keyword>
<dbReference type="EMBL" id="DF838192">
    <property type="protein sequence ID" value="GAT42683.1"/>
    <property type="molecule type" value="Genomic_DNA"/>
</dbReference>
<comment type="function">
    <text evidence="11">Histone methyltransferase that specifically trimethylates histone H3 to form H3K79me3. This methylation is required for telomere silencing and for the pachytene checkpoint during the meiotic cell cycle by allowing the recruitment of RAD9 to double strand breaks. Nucleosomes are preferred as substrate compared to free histone.</text>
</comment>
<keyword evidence="15" id="KW-1185">Reference proteome</keyword>
<accession>A0ABQ0KUW2</accession>
<evidence type="ECO:0000256" key="8">
    <source>
        <dbReference type="ARBA" id="ARBA00023242"/>
    </source>
</evidence>